<feature type="compositionally biased region" description="Basic residues" evidence="4">
    <location>
        <begin position="9"/>
        <end position="23"/>
    </location>
</feature>
<dbReference type="GO" id="GO:0003735">
    <property type="term" value="F:structural constituent of ribosome"/>
    <property type="evidence" value="ECO:0007669"/>
    <property type="project" value="InterPro"/>
</dbReference>
<dbReference type="PROSITE" id="PS00784">
    <property type="entry name" value="RIBOSOMAL_L34"/>
    <property type="match status" value="1"/>
</dbReference>
<dbReference type="InterPro" id="IPR020939">
    <property type="entry name" value="Ribosomal_bL34_CS"/>
</dbReference>
<evidence type="ECO:0000313" key="5">
    <source>
        <dbReference type="EMBL" id="QVY58259.1"/>
    </source>
</evidence>
<dbReference type="HAMAP" id="MF_00391">
    <property type="entry name" value="Ribosomal_bL34"/>
    <property type="match status" value="1"/>
</dbReference>
<dbReference type="InterPro" id="IPR000271">
    <property type="entry name" value="Ribosomal_bL34"/>
</dbReference>
<geneLocation type="plastid" evidence="5"/>
<feature type="region of interest" description="Disordered" evidence="4">
    <location>
        <begin position="1"/>
        <end position="45"/>
    </location>
</feature>
<dbReference type="GO" id="GO:1990904">
    <property type="term" value="C:ribonucleoprotein complex"/>
    <property type="evidence" value="ECO:0007669"/>
    <property type="project" value="UniProtKB-KW"/>
</dbReference>
<keyword evidence="2 5" id="KW-0689">Ribosomal protein</keyword>
<protein>
    <submittedName>
        <fullName evidence="5">50S ribosomal protein L34</fullName>
    </submittedName>
</protein>
<evidence type="ECO:0000256" key="4">
    <source>
        <dbReference type="SAM" id="MobiDB-lite"/>
    </source>
</evidence>
<dbReference type="AlphaFoldDB" id="A0A8E7PHD7"/>
<accession>A0A8E7PHD7</accession>
<dbReference type="Pfam" id="PF00468">
    <property type="entry name" value="Ribosomal_L34"/>
    <property type="match status" value="1"/>
</dbReference>
<dbReference type="NCBIfam" id="TIGR01030">
    <property type="entry name" value="rpmH_bact"/>
    <property type="match status" value="1"/>
</dbReference>
<organism evidence="5">
    <name type="scientific">Eucheuma denticulatum</name>
    <dbReference type="NCBI Taxonomy" id="305493"/>
    <lineage>
        <taxon>Eukaryota</taxon>
        <taxon>Rhodophyta</taxon>
        <taxon>Florideophyceae</taxon>
        <taxon>Rhodymeniophycidae</taxon>
        <taxon>Gigartinales</taxon>
        <taxon>Solieriaceae</taxon>
        <taxon>Eucheuma</taxon>
    </lineage>
</organism>
<gene>
    <name evidence="5" type="primary">rpl34</name>
</gene>
<evidence type="ECO:0000256" key="3">
    <source>
        <dbReference type="ARBA" id="ARBA00023274"/>
    </source>
</evidence>
<keyword evidence="3" id="KW-0687">Ribonucleoprotein</keyword>
<proteinExistence type="inferred from homology"/>
<dbReference type="GO" id="GO:0005840">
    <property type="term" value="C:ribosome"/>
    <property type="evidence" value="ECO:0007669"/>
    <property type="project" value="UniProtKB-KW"/>
</dbReference>
<evidence type="ECO:0000256" key="1">
    <source>
        <dbReference type="ARBA" id="ARBA00010111"/>
    </source>
</evidence>
<feature type="compositionally biased region" description="Basic residues" evidence="4">
    <location>
        <begin position="31"/>
        <end position="45"/>
    </location>
</feature>
<dbReference type="EMBL" id="MN240357">
    <property type="protein sequence ID" value="QVY58259.1"/>
    <property type="molecule type" value="Genomic_DNA"/>
</dbReference>
<name>A0A8E7PHD7_9FLOR</name>
<evidence type="ECO:0000256" key="2">
    <source>
        <dbReference type="ARBA" id="ARBA00022980"/>
    </source>
</evidence>
<reference evidence="5" key="1">
    <citation type="submission" date="2019-07" db="EMBL/GenBank/DDBJ databases">
        <authorList>
            <person name="Zhang J."/>
            <person name="Liu T."/>
        </authorList>
    </citation>
    <scope>NUCLEOTIDE SEQUENCE</scope>
</reference>
<reference evidence="5" key="2">
    <citation type="journal article" date="2021" name="Genomics">
        <title>Comparative analysis of mitochondrial genomes of Nirvanini and Evacanthini (Hemiptera: Cicadellidae) reveals an explicit evolutionary relationship.</title>
        <authorList>
            <person name="Du Y."/>
            <person name="Liang Z."/>
            <person name="Dietrich C.H."/>
            <person name="Dai W."/>
        </authorList>
    </citation>
    <scope>NUCLEOTIDE SEQUENCE</scope>
</reference>
<sequence length="45" mass="5272">MSKGTLSGSKRKKIRKSGFRSRIRTVSGRRILSKRRKKNRKKISL</sequence>
<comment type="similarity">
    <text evidence="1">Belongs to the bacterial ribosomal protein bL34 family.</text>
</comment>
<dbReference type="GO" id="GO:0006412">
    <property type="term" value="P:translation"/>
    <property type="evidence" value="ECO:0007669"/>
    <property type="project" value="InterPro"/>
</dbReference>
<keyword evidence="5" id="KW-0934">Plastid</keyword>